<evidence type="ECO:0000256" key="1">
    <source>
        <dbReference type="ARBA" id="ARBA00005806"/>
    </source>
</evidence>
<dbReference type="Gene3D" id="1.20.1270.370">
    <property type="match status" value="1"/>
</dbReference>
<dbReference type="PANTHER" id="PTHR30548">
    <property type="entry name" value="2-HYDROXYGLUTARYL-COA DEHYDRATASE, D-COMPONENT-RELATED"/>
    <property type="match status" value="1"/>
</dbReference>
<dbReference type="RefSeq" id="WP_070177883.1">
    <property type="nucleotide sequence ID" value="NZ_BMJR01000002.1"/>
</dbReference>
<dbReference type="Gene3D" id="3.40.50.11900">
    <property type="match status" value="1"/>
</dbReference>
<reference evidence="2 3" key="1">
    <citation type="submission" date="2016-09" db="EMBL/GenBank/DDBJ databases">
        <title>Alteromonas lipolytica, a new species isolated from sea water.</title>
        <authorList>
            <person name="Wu Y.-H."/>
            <person name="Cheng H."/>
            <person name="Xu X.-W."/>
        </authorList>
    </citation>
    <scope>NUCLEOTIDE SEQUENCE [LARGE SCALE GENOMIC DNA]</scope>
    <source>
        <strain evidence="2 3">JW12</strain>
    </source>
</reference>
<dbReference type="AlphaFoldDB" id="A0A1E8FC54"/>
<dbReference type="PANTHER" id="PTHR30548:SF1">
    <property type="entry name" value="DEHYDRATASE SUBUNIT MJ0007-RELATED"/>
    <property type="match status" value="1"/>
</dbReference>
<gene>
    <name evidence="2" type="ORF">BFC17_04415</name>
</gene>
<name>A0A1E8FC54_9ALTE</name>
<keyword evidence="3" id="KW-1185">Reference proteome</keyword>
<dbReference type="Pfam" id="PF06050">
    <property type="entry name" value="HGD-D"/>
    <property type="match status" value="1"/>
</dbReference>
<dbReference type="Gene3D" id="3.40.50.11890">
    <property type="match status" value="1"/>
</dbReference>
<comment type="caution">
    <text evidence="2">The sequence shown here is derived from an EMBL/GenBank/DDBJ whole genome shotgun (WGS) entry which is preliminary data.</text>
</comment>
<evidence type="ECO:0000313" key="2">
    <source>
        <dbReference type="EMBL" id="OFI33507.1"/>
    </source>
</evidence>
<evidence type="ECO:0008006" key="4">
    <source>
        <dbReference type="Google" id="ProtNLM"/>
    </source>
</evidence>
<dbReference type="STRING" id="1856405.BFC17_04415"/>
<dbReference type="InterPro" id="IPR010327">
    <property type="entry name" value="FldB/FldC_alpha/beta"/>
</dbReference>
<organism evidence="2 3">
    <name type="scientific">Alteromonas lipolytica</name>
    <dbReference type="NCBI Taxonomy" id="1856405"/>
    <lineage>
        <taxon>Bacteria</taxon>
        <taxon>Pseudomonadati</taxon>
        <taxon>Pseudomonadota</taxon>
        <taxon>Gammaproteobacteria</taxon>
        <taxon>Alteromonadales</taxon>
        <taxon>Alteromonadaceae</taxon>
        <taxon>Alteromonas/Salinimonas group</taxon>
        <taxon>Alteromonas</taxon>
    </lineage>
</organism>
<protein>
    <recommendedName>
        <fullName evidence="4">2-hydroxyglutaryl-CoA dehydratase</fullName>
    </recommendedName>
</protein>
<dbReference type="EMBL" id="MJIC01000015">
    <property type="protein sequence ID" value="OFI33507.1"/>
    <property type="molecule type" value="Genomic_DNA"/>
</dbReference>
<comment type="similarity">
    <text evidence="1">Belongs to the FldB/FldC dehydratase alpha/beta subunit family.</text>
</comment>
<dbReference type="OrthoDB" id="9810278at2"/>
<sequence length="395" mass="43678">MNPLERLKNAYYNREEYARQWHASGRKVVGYVCDNVPAELFTAAGMLPYRLSGKPQRNVKEVNSLLGSVHTSRLVGTEFIDTITASLVAGELDFIDYLVVPHNRKNVQALGALLLSTKQNLPDIPVPEFYYLDRTYLRNYLTSGYNRKSLMQLVSKVESWTGNAIDAATMRKTLEDAAQTRSLLREVNALRGNGAPKITGVEALEIYGAAHFMPTEEFQQTARAFIEEAKARPVLTGKRLYMGGSPLDNPALYALIEQQNGVIVAEDHCWGARCAEQDVNDHDDPFEALAARFVAQPACSLLASIDDTTAAVVRRALNSGAQGAIFNVINGDKSQMWETPSQFDQLREQGLPCLHLKRQPYNIVDPAPVSDAVAQFLEQVASPGVSQTIPTVEKH</sequence>
<dbReference type="Proteomes" id="UP000176037">
    <property type="component" value="Unassembled WGS sequence"/>
</dbReference>
<accession>A0A1E8FC54</accession>
<proteinExistence type="inferred from homology"/>
<evidence type="ECO:0000313" key="3">
    <source>
        <dbReference type="Proteomes" id="UP000176037"/>
    </source>
</evidence>